<evidence type="ECO:0000256" key="2">
    <source>
        <dbReference type="ARBA" id="ARBA00010333"/>
    </source>
</evidence>
<dbReference type="Pfam" id="PF00497">
    <property type="entry name" value="SBP_bac_3"/>
    <property type="match status" value="1"/>
</dbReference>
<gene>
    <name evidence="8" type="ORF">I6H43_02870</name>
</gene>
<dbReference type="SMART" id="SM00062">
    <property type="entry name" value="PBPb"/>
    <property type="match status" value="1"/>
</dbReference>
<reference evidence="8 9" key="1">
    <citation type="submission" date="2020-12" db="EMBL/GenBank/DDBJ databases">
        <title>FDA dAtabase for Regulatory Grade micrObial Sequences (FDA-ARGOS): Supporting development and validation of Infectious Disease Dx tests.</title>
        <authorList>
            <person name="Sproer C."/>
            <person name="Gronow S."/>
            <person name="Severitt S."/>
            <person name="Schroder I."/>
            <person name="Tallon L."/>
            <person name="Sadzewicz L."/>
            <person name="Zhao X."/>
            <person name="Boylan J."/>
            <person name="Ott S."/>
            <person name="Bowen H."/>
            <person name="Vavikolanu K."/>
            <person name="Mehta A."/>
            <person name="Aluvathingal J."/>
            <person name="Nadendla S."/>
            <person name="Lowell S."/>
            <person name="Myers T."/>
            <person name="Yan Y."/>
            <person name="Sichtig H."/>
        </authorList>
    </citation>
    <scope>NUCLEOTIDE SEQUENCE [LARGE SCALE GENOMIC DNA]</scope>
    <source>
        <strain evidence="8 9">FDAARGOS_986</strain>
    </source>
</reference>
<dbReference type="SMART" id="SM00079">
    <property type="entry name" value="PBPe"/>
    <property type="match status" value="1"/>
</dbReference>
<dbReference type="CDD" id="cd13629">
    <property type="entry name" value="PBP2_Dsm1740"/>
    <property type="match status" value="1"/>
</dbReference>
<name>A0A7T4DPT3_AERJA</name>
<evidence type="ECO:0000256" key="5">
    <source>
        <dbReference type="SAM" id="SignalP"/>
    </source>
</evidence>
<dbReference type="Proteomes" id="UP000595481">
    <property type="component" value="Chromosome"/>
</dbReference>
<dbReference type="GeneID" id="69550192"/>
<evidence type="ECO:0000256" key="3">
    <source>
        <dbReference type="ARBA" id="ARBA00022729"/>
    </source>
</evidence>
<organism evidence="8 9">
    <name type="scientific">Aeromonas jandaei</name>
    <dbReference type="NCBI Taxonomy" id="650"/>
    <lineage>
        <taxon>Bacteria</taxon>
        <taxon>Pseudomonadati</taxon>
        <taxon>Pseudomonadota</taxon>
        <taxon>Gammaproteobacteria</taxon>
        <taxon>Aeromonadales</taxon>
        <taxon>Aeromonadaceae</taxon>
        <taxon>Aeromonas</taxon>
    </lineage>
</organism>
<dbReference type="SUPFAM" id="SSF53850">
    <property type="entry name" value="Periplasmic binding protein-like II"/>
    <property type="match status" value="1"/>
</dbReference>
<dbReference type="PANTHER" id="PTHR35936">
    <property type="entry name" value="MEMBRANE-BOUND LYTIC MUREIN TRANSGLYCOSYLASE F"/>
    <property type="match status" value="1"/>
</dbReference>
<dbReference type="InterPro" id="IPR018313">
    <property type="entry name" value="SBP_3_CS"/>
</dbReference>
<evidence type="ECO:0000259" key="7">
    <source>
        <dbReference type="SMART" id="SM00079"/>
    </source>
</evidence>
<dbReference type="PANTHER" id="PTHR35936:SF38">
    <property type="entry name" value="GLUTAMINE-BINDING PERIPLASMIC PROTEIN"/>
    <property type="match status" value="1"/>
</dbReference>
<evidence type="ECO:0000313" key="9">
    <source>
        <dbReference type="Proteomes" id="UP000595481"/>
    </source>
</evidence>
<dbReference type="Gene3D" id="3.40.190.10">
    <property type="entry name" value="Periplasmic binding protein-like II"/>
    <property type="match status" value="2"/>
</dbReference>
<accession>A0A7T4DPT3</accession>
<feature type="chain" id="PRO_5045231513" evidence="5">
    <location>
        <begin position="24"/>
        <end position="268"/>
    </location>
</feature>
<evidence type="ECO:0000259" key="6">
    <source>
        <dbReference type="SMART" id="SM00062"/>
    </source>
</evidence>
<evidence type="ECO:0000313" key="8">
    <source>
        <dbReference type="EMBL" id="QQB20498.1"/>
    </source>
</evidence>
<dbReference type="InterPro" id="IPR001638">
    <property type="entry name" value="Solute-binding_3/MltF_N"/>
</dbReference>
<feature type="domain" description="Solute-binding protein family 3/N-terminal" evidence="6">
    <location>
        <begin position="38"/>
        <end position="261"/>
    </location>
</feature>
<evidence type="ECO:0000256" key="1">
    <source>
        <dbReference type="ARBA" id="ARBA00004196"/>
    </source>
</evidence>
<dbReference type="EMBL" id="CP066092">
    <property type="protein sequence ID" value="QQB20498.1"/>
    <property type="molecule type" value="Genomic_DNA"/>
</dbReference>
<keyword evidence="3 5" id="KW-0732">Signal</keyword>
<sequence length="268" mass="29958">MIKKLILSTLLFCGLATAAPATATTPTSTLDAVLERGVLRVGFDAGYQPFEMTNKQGQYIGFDVDLAKMVAKEMGVKVEFVNTAWDGIIPALLTNKFDVIMGGMTVTPQRNLRVNFADPYIVVGQTIVVRKDKAAEIKSFTDLNDPKYKIAVKLGTTGEQAVKRLIPKATLLQFETQDDAKLEVINGKVDAFVYDLPYNAIFASQNKGAVVHLDKPFTFEPLAWAIRKGDQDTLNWFNNYLRQIKGDGSYDRLYKKWFESNAWLSQLK</sequence>
<dbReference type="InterPro" id="IPR001320">
    <property type="entry name" value="Iontro_rcpt_C"/>
</dbReference>
<evidence type="ECO:0000256" key="4">
    <source>
        <dbReference type="RuleBase" id="RU003744"/>
    </source>
</evidence>
<feature type="signal peptide" evidence="5">
    <location>
        <begin position="1"/>
        <end position="23"/>
    </location>
</feature>
<proteinExistence type="inferred from homology"/>
<keyword evidence="9" id="KW-1185">Reference proteome</keyword>
<dbReference type="PROSITE" id="PS01039">
    <property type="entry name" value="SBP_BACTERIAL_3"/>
    <property type="match status" value="1"/>
</dbReference>
<protein>
    <submittedName>
        <fullName evidence="8">Transporter substrate-binding domain-containing protein</fullName>
    </submittedName>
</protein>
<comment type="subcellular location">
    <subcellularLocation>
        <location evidence="1">Cell envelope</location>
    </subcellularLocation>
</comment>
<comment type="similarity">
    <text evidence="2 4">Belongs to the bacterial solute-binding protein 3 family.</text>
</comment>
<feature type="domain" description="Ionotropic glutamate receptor C-terminal" evidence="7">
    <location>
        <begin position="38"/>
        <end position="260"/>
    </location>
</feature>
<dbReference type="RefSeq" id="WP_042033371.1">
    <property type="nucleotide sequence ID" value="NZ_CAWMFX010000057.1"/>
</dbReference>